<proteinExistence type="inferred from homology"/>
<keyword evidence="2 3" id="KW-0479">Metal-binding</keyword>
<evidence type="ECO:0000313" key="4">
    <source>
        <dbReference type="EMBL" id="CRK82059.1"/>
    </source>
</evidence>
<name>A0A0U1NVK3_9BACI</name>
<gene>
    <name evidence="4" type="ORF">BN000_01980</name>
</gene>
<dbReference type="Proteomes" id="UP000199087">
    <property type="component" value="Unassembled WGS sequence"/>
</dbReference>
<feature type="binding site" evidence="3">
    <location>
        <position position="124"/>
    </location>
    <ligand>
        <name>a divalent metal cation</name>
        <dbReference type="ChEBI" id="CHEBI:60240"/>
    </ligand>
</feature>
<accession>A0A0U1NVK3</accession>
<feature type="binding site" evidence="3">
    <location>
        <position position="46"/>
    </location>
    <ligand>
        <name>a divalent metal cation</name>
        <dbReference type="ChEBI" id="CHEBI:60240"/>
    </ligand>
</feature>
<dbReference type="OrthoDB" id="119432at2"/>
<dbReference type="EMBL" id="CVRB01000002">
    <property type="protein sequence ID" value="CRK82059.1"/>
    <property type="molecule type" value="Genomic_DNA"/>
</dbReference>
<dbReference type="STRING" id="1499688.BN000_01980"/>
<evidence type="ECO:0000256" key="1">
    <source>
        <dbReference type="ARBA" id="ARBA00008635"/>
    </source>
</evidence>
<dbReference type="SUPFAM" id="SSF109854">
    <property type="entry name" value="DinB/YfiT-like putative metalloenzymes"/>
    <property type="match status" value="1"/>
</dbReference>
<dbReference type="GO" id="GO:0046872">
    <property type="term" value="F:metal ion binding"/>
    <property type="evidence" value="ECO:0007669"/>
    <property type="project" value="UniProtKB-KW"/>
</dbReference>
<dbReference type="AlphaFoldDB" id="A0A0U1NVK3"/>
<protein>
    <submittedName>
        <fullName evidence="4">DinB family protein</fullName>
    </submittedName>
</protein>
<dbReference type="Pfam" id="PF05163">
    <property type="entry name" value="DinB"/>
    <property type="match status" value="1"/>
</dbReference>
<dbReference type="RefSeq" id="WP_090633765.1">
    <property type="nucleotide sequence ID" value="NZ_CVRB01000002.1"/>
</dbReference>
<dbReference type="InterPro" id="IPR034660">
    <property type="entry name" value="DinB/YfiT-like"/>
</dbReference>
<dbReference type="InterPro" id="IPR007837">
    <property type="entry name" value="DinB"/>
</dbReference>
<evidence type="ECO:0000256" key="3">
    <source>
        <dbReference type="PIRSR" id="PIRSR607837-1"/>
    </source>
</evidence>
<comment type="similarity">
    <text evidence="1">Belongs to the DinB family.</text>
</comment>
<feature type="binding site" evidence="3">
    <location>
        <position position="128"/>
    </location>
    <ligand>
        <name>a divalent metal cation</name>
        <dbReference type="ChEBI" id="CHEBI:60240"/>
    </ligand>
</feature>
<evidence type="ECO:0000256" key="2">
    <source>
        <dbReference type="ARBA" id="ARBA00022723"/>
    </source>
</evidence>
<dbReference type="Gene3D" id="1.20.120.450">
    <property type="entry name" value="dinb family like domain"/>
    <property type="match status" value="1"/>
</dbReference>
<sequence>MKVENFLQGWLRHRLVLHELVELIDNQHVNFKPWDKALSMGTLAVHTASATDMFVKAVKNGVFAPPRTKNEFQTMDEVRDIIFQLTEVTKEDLLSLTDDQLEKELNFNNYIGKGSLWISMAKDHEIHHKGQLFTYARMVGVDNLPFFVKKLETQ</sequence>
<organism evidence="4 5">
    <name type="scientific">Neobacillus massiliamazoniensis</name>
    <dbReference type="NCBI Taxonomy" id="1499688"/>
    <lineage>
        <taxon>Bacteria</taxon>
        <taxon>Bacillati</taxon>
        <taxon>Bacillota</taxon>
        <taxon>Bacilli</taxon>
        <taxon>Bacillales</taxon>
        <taxon>Bacillaceae</taxon>
        <taxon>Neobacillus</taxon>
    </lineage>
</organism>
<keyword evidence="5" id="KW-1185">Reference proteome</keyword>
<evidence type="ECO:0000313" key="5">
    <source>
        <dbReference type="Proteomes" id="UP000199087"/>
    </source>
</evidence>
<reference evidence="5" key="1">
    <citation type="submission" date="2015-05" db="EMBL/GenBank/DDBJ databases">
        <authorList>
            <person name="Urmite Genomes"/>
        </authorList>
    </citation>
    <scope>NUCLEOTIDE SEQUENCE [LARGE SCALE GENOMIC DNA]</scope>
    <source>
        <strain evidence="5">LF1</strain>
    </source>
</reference>